<dbReference type="SMART" id="SM00387">
    <property type="entry name" value="HATPase_c"/>
    <property type="match status" value="1"/>
</dbReference>
<dbReference type="Proteomes" id="UP000031433">
    <property type="component" value="Unassembled WGS sequence"/>
</dbReference>
<feature type="domain" description="Histidine kinase" evidence="10">
    <location>
        <begin position="293"/>
        <end position="516"/>
    </location>
</feature>
<dbReference type="PROSITE" id="PS50885">
    <property type="entry name" value="HAMP"/>
    <property type="match status" value="1"/>
</dbReference>
<dbReference type="SMART" id="SM00448">
    <property type="entry name" value="REC"/>
    <property type="match status" value="1"/>
</dbReference>
<keyword evidence="9" id="KW-0472">Membrane</keyword>
<dbReference type="Gene3D" id="1.10.287.130">
    <property type="match status" value="1"/>
</dbReference>
<dbReference type="Gene3D" id="3.40.50.2300">
    <property type="match status" value="1"/>
</dbReference>
<dbReference type="Pfam" id="PF00072">
    <property type="entry name" value="Response_reg"/>
    <property type="match status" value="1"/>
</dbReference>
<dbReference type="Gene3D" id="3.30.565.10">
    <property type="entry name" value="Histidine kinase-like ATPase, C-terminal domain"/>
    <property type="match status" value="1"/>
</dbReference>
<feature type="domain" description="HAMP" evidence="12">
    <location>
        <begin position="217"/>
        <end position="269"/>
    </location>
</feature>
<dbReference type="PROSITE" id="PS50110">
    <property type="entry name" value="RESPONSE_REGULATORY"/>
    <property type="match status" value="1"/>
</dbReference>
<dbReference type="InterPro" id="IPR003661">
    <property type="entry name" value="HisK_dim/P_dom"/>
</dbReference>
<keyword evidence="5" id="KW-0808">Transferase</keyword>
<evidence type="ECO:0000256" key="6">
    <source>
        <dbReference type="ARBA" id="ARBA00022777"/>
    </source>
</evidence>
<evidence type="ECO:0000256" key="2">
    <source>
        <dbReference type="ARBA" id="ARBA00004370"/>
    </source>
</evidence>
<accession>A0A0C1QPN5</accession>
<evidence type="ECO:0000256" key="4">
    <source>
        <dbReference type="ARBA" id="ARBA00022553"/>
    </source>
</evidence>
<dbReference type="InterPro" id="IPR003594">
    <property type="entry name" value="HATPase_dom"/>
</dbReference>
<evidence type="ECO:0000259" key="12">
    <source>
        <dbReference type="PROSITE" id="PS50885"/>
    </source>
</evidence>
<reference evidence="13 14" key="1">
    <citation type="submission" date="2015-01" db="EMBL/GenBank/DDBJ databases">
        <title>Genome sequence of the anaerobic bacterium Geobacter soli GSS01, a dissimilatory Fe(III) reducer from soil.</title>
        <authorList>
            <person name="Yang G."/>
            <person name="Zhou S."/>
        </authorList>
    </citation>
    <scope>NUCLEOTIDE SEQUENCE [LARGE SCALE GENOMIC DNA]</scope>
    <source>
        <strain evidence="13 14">GSS01</strain>
    </source>
</reference>
<dbReference type="SMART" id="SM00304">
    <property type="entry name" value="HAMP"/>
    <property type="match status" value="1"/>
</dbReference>
<dbReference type="InterPro" id="IPR004358">
    <property type="entry name" value="Sig_transdc_His_kin-like_C"/>
</dbReference>
<organism evidence="13 14">
    <name type="scientific">Geobacter soli</name>
    <dbReference type="NCBI Taxonomy" id="1510391"/>
    <lineage>
        <taxon>Bacteria</taxon>
        <taxon>Pseudomonadati</taxon>
        <taxon>Thermodesulfobacteriota</taxon>
        <taxon>Desulfuromonadia</taxon>
        <taxon>Geobacterales</taxon>
        <taxon>Geobacteraceae</taxon>
        <taxon>Geobacter</taxon>
    </lineage>
</organism>
<dbReference type="EMBL" id="JXBL01000001">
    <property type="protein sequence ID" value="KIE42567.1"/>
    <property type="molecule type" value="Genomic_DNA"/>
</dbReference>
<dbReference type="SUPFAM" id="SSF55874">
    <property type="entry name" value="ATPase domain of HSP90 chaperone/DNA topoisomerase II/histidine kinase"/>
    <property type="match status" value="1"/>
</dbReference>
<name>A0A0C1QPN5_9BACT</name>
<dbReference type="GO" id="GO:0016020">
    <property type="term" value="C:membrane"/>
    <property type="evidence" value="ECO:0007669"/>
    <property type="project" value="UniProtKB-SubCell"/>
</dbReference>
<keyword evidence="8" id="KW-0175">Coiled coil</keyword>
<comment type="catalytic activity">
    <reaction evidence="1">
        <text>ATP + protein L-histidine = ADP + protein N-phospho-L-histidine.</text>
        <dbReference type="EC" id="2.7.13.3"/>
    </reaction>
</comment>
<keyword evidence="6 13" id="KW-0418">Kinase</keyword>
<keyword evidence="14" id="KW-1185">Reference proteome</keyword>
<dbReference type="InterPro" id="IPR036097">
    <property type="entry name" value="HisK_dim/P_sf"/>
</dbReference>
<dbReference type="SMART" id="SM00388">
    <property type="entry name" value="HisKA"/>
    <property type="match status" value="1"/>
</dbReference>
<evidence type="ECO:0000256" key="3">
    <source>
        <dbReference type="ARBA" id="ARBA00012438"/>
    </source>
</evidence>
<dbReference type="PROSITE" id="PS50109">
    <property type="entry name" value="HIS_KIN"/>
    <property type="match status" value="1"/>
</dbReference>
<proteinExistence type="predicted"/>
<dbReference type="Gene3D" id="6.10.340.10">
    <property type="match status" value="1"/>
</dbReference>
<dbReference type="SUPFAM" id="SSF158472">
    <property type="entry name" value="HAMP domain-like"/>
    <property type="match status" value="1"/>
</dbReference>
<keyword evidence="4 7" id="KW-0597">Phosphoprotein</keyword>
<comment type="caution">
    <text evidence="13">The sequence shown here is derived from an EMBL/GenBank/DDBJ whole genome shotgun (WGS) entry which is preliminary data.</text>
</comment>
<keyword evidence="9" id="KW-1133">Transmembrane helix</keyword>
<dbReference type="CDD" id="cd06225">
    <property type="entry name" value="HAMP"/>
    <property type="match status" value="1"/>
</dbReference>
<feature type="transmembrane region" description="Helical" evidence="9">
    <location>
        <begin position="193"/>
        <end position="216"/>
    </location>
</feature>
<evidence type="ECO:0000313" key="14">
    <source>
        <dbReference type="Proteomes" id="UP000031433"/>
    </source>
</evidence>
<dbReference type="InterPro" id="IPR003660">
    <property type="entry name" value="HAMP_dom"/>
</dbReference>
<evidence type="ECO:0000256" key="8">
    <source>
        <dbReference type="SAM" id="Coils"/>
    </source>
</evidence>
<feature type="domain" description="Response regulatory" evidence="11">
    <location>
        <begin position="536"/>
        <end position="652"/>
    </location>
</feature>
<evidence type="ECO:0000256" key="7">
    <source>
        <dbReference type="PROSITE-ProRule" id="PRU00169"/>
    </source>
</evidence>
<evidence type="ECO:0000256" key="5">
    <source>
        <dbReference type="ARBA" id="ARBA00022679"/>
    </source>
</evidence>
<feature type="modified residue" description="4-aspartylphosphate" evidence="7">
    <location>
        <position position="587"/>
    </location>
</feature>
<feature type="coiled-coil region" evidence="8">
    <location>
        <begin position="257"/>
        <end position="284"/>
    </location>
</feature>
<evidence type="ECO:0000313" key="13">
    <source>
        <dbReference type="EMBL" id="KIE42567.1"/>
    </source>
</evidence>
<dbReference type="InterPro" id="IPR001789">
    <property type="entry name" value="Sig_transdc_resp-reg_receiver"/>
</dbReference>
<dbReference type="SUPFAM" id="SSF47384">
    <property type="entry name" value="Homodimeric domain of signal transducing histidine kinase"/>
    <property type="match status" value="1"/>
</dbReference>
<evidence type="ECO:0000259" key="11">
    <source>
        <dbReference type="PROSITE" id="PS50110"/>
    </source>
</evidence>
<comment type="subcellular location">
    <subcellularLocation>
        <location evidence="2">Membrane</location>
    </subcellularLocation>
</comment>
<dbReference type="AlphaFoldDB" id="A0A0C1QPN5"/>
<evidence type="ECO:0000256" key="9">
    <source>
        <dbReference type="SAM" id="Phobius"/>
    </source>
</evidence>
<dbReference type="PRINTS" id="PR00344">
    <property type="entry name" value="BCTRLSENSOR"/>
</dbReference>
<protein>
    <recommendedName>
        <fullName evidence="3">histidine kinase</fullName>
        <ecNumber evidence="3">2.7.13.3</ecNumber>
    </recommendedName>
</protein>
<sequence>MGMRETLKQRHDSLGLRFFLLFASTIAVISISFTVMFYQQQRRILRENVTHEGQILARLLAHNARLGVFAENGELLKDPVEGILQHEGVLFVSVISAAGTPIREQAHGKMLKTPGRKLPNWNAHFNDVRASWIPHAFEEADLFEFWAPIVSIAPFQSADALILGHEAQDKEKILGYARIIVDKQPLKRRLDTFLFTCSILAGGFLVLSTILTYLVVRRITNPLDRLTVGIKALEQGGGFVPVKVERNHEIGRLANAFNHMAETLKKREAEKEQLAEELRHAQKMEAIGTLAGGVAHDFNNILTAIVGFGTLLQRSLNKDNPYQIYVDQILNAADRATTLVKRLLAFGRKQVITPFPTDLNGIIQSIEKLLARLVSEDVEFKVSLFQEPLVCHVDSGQIDQILMNLVTNARDAMPAGGRLTLTTDATVLDENSFGSLEQCRPGRYAVLTISDTGFGMDQETKERIFDPFFTTKEVGKGTGLGLSMVYGIVRQHEGFVTVDSEPGTGTTFRIYLPIVALSARVEEEAPPVVTKGNRETVLLAEDDKAVRKLSRHVLERNGYEVIEATDGNDAVKKFTEAAGKIDLVLLDVVMPGKNGQVAYAEMKRIQPAVKALFISGYTKDIIGSKGFLAEDINFIAKPVKPDQLIARVQEVLKN</sequence>
<dbReference type="EC" id="2.7.13.3" evidence="3"/>
<dbReference type="SUPFAM" id="SSF52172">
    <property type="entry name" value="CheY-like"/>
    <property type="match status" value="1"/>
</dbReference>
<dbReference type="PANTHER" id="PTHR43065">
    <property type="entry name" value="SENSOR HISTIDINE KINASE"/>
    <property type="match status" value="1"/>
</dbReference>
<keyword evidence="9" id="KW-0812">Transmembrane</keyword>
<evidence type="ECO:0000259" key="10">
    <source>
        <dbReference type="PROSITE" id="PS50109"/>
    </source>
</evidence>
<dbReference type="GO" id="GO:0000155">
    <property type="term" value="F:phosphorelay sensor kinase activity"/>
    <property type="evidence" value="ECO:0007669"/>
    <property type="project" value="InterPro"/>
</dbReference>
<dbReference type="InterPro" id="IPR036890">
    <property type="entry name" value="HATPase_C_sf"/>
</dbReference>
<dbReference type="PANTHER" id="PTHR43065:SF42">
    <property type="entry name" value="TWO-COMPONENT SENSOR PPRA"/>
    <property type="match status" value="1"/>
</dbReference>
<dbReference type="InterPro" id="IPR005467">
    <property type="entry name" value="His_kinase_dom"/>
</dbReference>
<dbReference type="InterPro" id="IPR011006">
    <property type="entry name" value="CheY-like_superfamily"/>
</dbReference>
<dbReference type="Pfam" id="PF02518">
    <property type="entry name" value="HATPase_c"/>
    <property type="match status" value="1"/>
</dbReference>
<gene>
    <name evidence="13" type="ORF">SE37_07970</name>
</gene>
<dbReference type="CDD" id="cd00082">
    <property type="entry name" value="HisKA"/>
    <property type="match status" value="1"/>
</dbReference>
<dbReference type="Pfam" id="PF00672">
    <property type="entry name" value="HAMP"/>
    <property type="match status" value="1"/>
</dbReference>
<evidence type="ECO:0000256" key="1">
    <source>
        <dbReference type="ARBA" id="ARBA00000085"/>
    </source>
</evidence>
<feature type="transmembrane region" description="Helical" evidence="9">
    <location>
        <begin position="16"/>
        <end position="38"/>
    </location>
</feature>
<dbReference type="Pfam" id="PF00512">
    <property type="entry name" value="HisKA"/>
    <property type="match status" value="1"/>
</dbReference>